<accession>A0ACC1HA61</accession>
<feature type="non-terminal residue" evidence="1">
    <location>
        <position position="1"/>
    </location>
</feature>
<dbReference type="EMBL" id="JAMZIH010006976">
    <property type="protein sequence ID" value="KAJ1673415.1"/>
    <property type="molecule type" value="Genomic_DNA"/>
</dbReference>
<organism evidence="1 2">
    <name type="scientific">Spiromyces aspiralis</name>
    <dbReference type="NCBI Taxonomy" id="68401"/>
    <lineage>
        <taxon>Eukaryota</taxon>
        <taxon>Fungi</taxon>
        <taxon>Fungi incertae sedis</taxon>
        <taxon>Zoopagomycota</taxon>
        <taxon>Kickxellomycotina</taxon>
        <taxon>Kickxellomycetes</taxon>
        <taxon>Kickxellales</taxon>
        <taxon>Kickxellaceae</taxon>
        <taxon>Spiromyces</taxon>
    </lineage>
</organism>
<keyword evidence="2" id="KW-1185">Reference proteome</keyword>
<dbReference type="Proteomes" id="UP001145114">
    <property type="component" value="Unassembled WGS sequence"/>
</dbReference>
<comment type="caution">
    <text evidence="1">The sequence shown here is derived from an EMBL/GenBank/DDBJ whole genome shotgun (WGS) entry which is preliminary data.</text>
</comment>
<name>A0ACC1HA61_9FUNG</name>
<evidence type="ECO:0000313" key="1">
    <source>
        <dbReference type="EMBL" id="KAJ1673415.1"/>
    </source>
</evidence>
<sequence>AGTASAPAARAVSAAPYSSASILTISWSYIKLLGGQGMTEATKTALLNANYMRNRLNGHYPILFTNKNGMCAHEFIIDLRGLGKSAGVEAIDVAKRLQDYGFHSPTMSWPVANTLMVEPTESESREELDRFCDAMISIRNEIREIEEGKQPRDNNLLKNAPHTIRDVSADVWDRPYSRTRAAFPLPGLKERKFWPTTRRVDDVFGDTNLVCSCPPMSSYE</sequence>
<dbReference type="EC" id="1.4.4.2" evidence="1"/>
<gene>
    <name evidence="1" type="primary">GCV2_1</name>
    <name evidence="1" type="ORF">EV182_005280</name>
</gene>
<protein>
    <submittedName>
        <fullName evidence="1">Glycine decarboxylase subunit P</fullName>
        <ecNumber evidence="1">1.4.4.2</ecNumber>
    </submittedName>
</protein>
<proteinExistence type="predicted"/>
<reference evidence="1" key="1">
    <citation type="submission" date="2022-06" db="EMBL/GenBank/DDBJ databases">
        <title>Phylogenomic reconstructions and comparative analyses of Kickxellomycotina fungi.</title>
        <authorList>
            <person name="Reynolds N.K."/>
            <person name="Stajich J.E."/>
            <person name="Barry K."/>
            <person name="Grigoriev I.V."/>
            <person name="Crous P."/>
            <person name="Smith M.E."/>
        </authorList>
    </citation>
    <scope>NUCLEOTIDE SEQUENCE</scope>
    <source>
        <strain evidence="1">RSA 2271</strain>
    </source>
</reference>
<evidence type="ECO:0000313" key="2">
    <source>
        <dbReference type="Proteomes" id="UP001145114"/>
    </source>
</evidence>
<keyword evidence="1" id="KW-0560">Oxidoreductase</keyword>